<organism evidence="1">
    <name type="scientific">marine metagenome</name>
    <dbReference type="NCBI Taxonomy" id="408172"/>
    <lineage>
        <taxon>unclassified sequences</taxon>
        <taxon>metagenomes</taxon>
        <taxon>ecological metagenomes</taxon>
    </lineage>
</organism>
<reference evidence="1" key="1">
    <citation type="submission" date="2018-05" db="EMBL/GenBank/DDBJ databases">
        <authorList>
            <person name="Lanie J.A."/>
            <person name="Ng W.-L."/>
            <person name="Kazmierczak K.M."/>
            <person name="Andrzejewski T.M."/>
            <person name="Davidsen T.M."/>
            <person name="Wayne K.J."/>
            <person name="Tettelin H."/>
            <person name="Glass J.I."/>
            <person name="Rusch D."/>
            <person name="Podicherti R."/>
            <person name="Tsui H.-C.T."/>
            <person name="Winkler M.E."/>
        </authorList>
    </citation>
    <scope>NUCLEOTIDE SEQUENCE</scope>
</reference>
<dbReference type="SUPFAM" id="SSF53850">
    <property type="entry name" value="Periplasmic binding protein-like II"/>
    <property type="match status" value="1"/>
</dbReference>
<dbReference type="GO" id="GO:0030973">
    <property type="term" value="F:molybdate ion binding"/>
    <property type="evidence" value="ECO:0007669"/>
    <property type="project" value="TreeGrafter"/>
</dbReference>
<sequence>GKKTKETLEKLGKWKTIDATKKTTFPRVTDAAAAIKASEVVQAGFLWDTTAKQFGLKVHDLPELAKAQSRITVNVTNASAKPAQALLFARYLAAPLKGQIHFANHHFAGVRGDAWEKSPELILYCGGVNRKAVTQTLRDFEKREGCRILEQFAGCGALVANIKTIGESQAKTAMPDAFLTCDASYMTKVESLFDEARDVSGTDVVMLVRKGNPKNLRTLADLGKLGISLGTTDPTVSTLGDLSWQLLEKAGVAETIKANDSWQVTTPTAHELILQMEGHPKLDVALAYLANCQNLSNEVLETVPIEDPIAKAIQNIAVAKKSRFPQMSGRLIEAITSTTSRERFLNAGFDWKVVDSSEN</sequence>
<dbReference type="PANTHER" id="PTHR30632:SF0">
    <property type="entry name" value="SULFATE-BINDING PROTEIN"/>
    <property type="match status" value="1"/>
</dbReference>
<protein>
    <recommendedName>
        <fullName evidence="2">SsuA/THI5-like domain-containing protein</fullName>
    </recommendedName>
</protein>
<accession>A0A382BUX8</accession>
<dbReference type="GO" id="GO:0015689">
    <property type="term" value="P:molybdate ion transport"/>
    <property type="evidence" value="ECO:0007669"/>
    <property type="project" value="TreeGrafter"/>
</dbReference>
<evidence type="ECO:0000313" key="1">
    <source>
        <dbReference type="EMBL" id="SVB17301.1"/>
    </source>
</evidence>
<dbReference type="EMBL" id="UINC01031372">
    <property type="protein sequence ID" value="SVB17301.1"/>
    <property type="molecule type" value="Genomic_DNA"/>
</dbReference>
<gene>
    <name evidence="1" type="ORF">METZ01_LOCUS170155</name>
</gene>
<proteinExistence type="predicted"/>
<feature type="non-terminal residue" evidence="1">
    <location>
        <position position="1"/>
    </location>
</feature>
<name>A0A382BUX8_9ZZZZ</name>
<dbReference type="Pfam" id="PF13531">
    <property type="entry name" value="SBP_bac_11"/>
    <property type="match status" value="2"/>
</dbReference>
<dbReference type="InterPro" id="IPR050682">
    <property type="entry name" value="ModA/WtpA"/>
</dbReference>
<evidence type="ECO:0008006" key="2">
    <source>
        <dbReference type="Google" id="ProtNLM"/>
    </source>
</evidence>
<dbReference type="Gene3D" id="3.40.190.10">
    <property type="entry name" value="Periplasmic binding protein-like II"/>
    <property type="match status" value="3"/>
</dbReference>
<dbReference type="AlphaFoldDB" id="A0A382BUX8"/>
<dbReference type="PANTHER" id="PTHR30632">
    <property type="entry name" value="MOLYBDATE-BINDING PERIPLASMIC PROTEIN"/>
    <property type="match status" value="1"/>
</dbReference>